<evidence type="ECO:0000313" key="2">
    <source>
        <dbReference type="EMBL" id="GAA2403287.1"/>
    </source>
</evidence>
<sequence length="56" mass="6370">MSALTRRGRELCEDVRELSFGSGFARPDGTKGRRHPHDVSRHALSAQPDRQRRGVR</sequence>
<proteinExistence type="predicted"/>
<evidence type="ECO:0000256" key="1">
    <source>
        <dbReference type="SAM" id="MobiDB-lite"/>
    </source>
</evidence>
<accession>A0ABP5VHH9</accession>
<reference evidence="3" key="1">
    <citation type="journal article" date="2019" name="Int. J. Syst. Evol. Microbiol.">
        <title>The Global Catalogue of Microorganisms (GCM) 10K type strain sequencing project: providing services to taxonomists for standard genome sequencing and annotation.</title>
        <authorList>
            <consortium name="The Broad Institute Genomics Platform"/>
            <consortium name="The Broad Institute Genome Sequencing Center for Infectious Disease"/>
            <person name="Wu L."/>
            <person name="Ma J."/>
        </authorList>
    </citation>
    <scope>NUCLEOTIDE SEQUENCE [LARGE SCALE GENOMIC DNA]</scope>
    <source>
        <strain evidence="3">JCM 4358</strain>
    </source>
</reference>
<evidence type="ECO:0008006" key="4">
    <source>
        <dbReference type="Google" id="ProtNLM"/>
    </source>
</evidence>
<feature type="region of interest" description="Disordered" evidence="1">
    <location>
        <begin position="20"/>
        <end position="56"/>
    </location>
</feature>
<dbReference type="Proteomes" id="UP001499986">
    <property type="component" value="Unassembled WGS sequence"/>
</dbReference>
<name>A0ABP5VHH9_9ACTN</name>
<gene>
    <name evidence="2" type="ORF">GCM10010255_41560</name>
</gene>
<dbReference type="RefSeq" id="WP_346138470.1">
    <property type="nucleotide sequence ID" value="NZ_BAAASE010000005.1"/>
</dbReference>
<dbReference type="EMBL" id="BAAASE010000005">
    <property type="protein sequence ID" value="GAA2403287.1"/>
    <property type="molecule type" value="Genomic_DNA"/>
</dbReference>
<evidence type="ECO:0000313" key="3">
    <source>
        <dbReference type="Proteomes" id="UP001499986"/>
    </source>
</evidence>
<keyword evidence="3" id="KW-1185">Reference proteome</keyword>
<protein>
    <recommendedName>
        <fullName evidence="4">DUF397 domain-containing protein</fullName>
    </recommendedName>
</protein>
<organism evidence="2 3">
    <name type="scientific">Streptomyces coeruleofuscus</name>
    <dbReference type="NCBI Taxonomy" id="66879"/>
    <lineage>
        <taxon>Bacteria</taxon>
        <taxon>Bacillati</taxon>
        <taxon>Actinomycetota</taxon>
        <taxon>Actinomycetes</taxon>
        <taxon>Kitasatosporales</taxon>
        <taxon>Streptomycetaceae</taxon>
        <taxon>Streptomyces</taxon>
    </lineage>
</organism>
<comment type="caution">
    <text evidence="2">The sequence shown here is derived from an EMBL/GenBank/DDBJ whole genome shotgun (WGS) entry which is preliminary data.</text>
</comment>